<evidence type="ECO:0000256" key="24">
    <source>
        <dbReference type="ARBA" id="ARBA00047494"/>
    </source>
</evidence>
<evidence type="ECO:0000256" key="6">
    <source>
        <dbReference type="ARBA" id="ARBA00022553"/>
    </source>
</evidence>
<dbReference type="SUPFAM" id="SSF53649">
    <property type="entry name" value="Alkaline phosphatase-like"/>
    <property type="match status" value="1"/>
</dbReference>
<comment type="cofactor">
    <cofactor evidence="1">
        <name>Zn(2+)</name>
        <dbReference type="ChEBI" id="CHEBI:29105"/>
    </cofactor>
</comment>
<keyword evidence="9" id="KW-0732">Signal</keyword>
<evidence type="ECO:0000313" key="32">
    <source>
        <dbReference type="Proteomes" id="UP000694941"/>
    </source>
</evidence>
<comment type="subcellular location">
    <subcellularLocation>
        <location evidence="2">Cell membrane</location>
        <topology evidence="2">Lipid-anchor</topology>
        <topology evidence="2">GPI-anchor</topology>
    </subcellularLocation>
</comment>
<keyword evidence="32" id="KW-1185">Reference proteome</keyword>
<keyword evidence="17" id="KW-0449">Lipoprotein</keyword>
<dbReference type="Proteomes" id="UP000694941">
    <property type="component" value="Unplaced"/>
</dbReference>
<comment type="similarity">
    <text evidence="3">Belongs to the nucleotide pyrophosphatase/phosphodiesterase family.</text>
</comment>
<comment type="catalytic activity">
    <reaction evidence="30">
        <text>1-(9Z,12Z)-octadecadienoyl-sn-glycero-3-phosphocholine + H2O = 1-(9Z,12Z-octadecadienoyl)-sn-glycerol + phosphocholine + H(+)</text>
        <dbReference type="Rhea" id="RHEA:41115"/>
        <dbReference type="ChEBI" id="CHEBI:15377"/>
        <dbReference type="ChEBI" id="CHEBI:15378"/>
        <dbReference type="ChEBI" id="CHEBI:28733"/>
        <dbReference type="ChEBI" id="CHEBI:75561"/>
        <dbReference type="ChEBI" id="CHEBI:295975"/>
    </reaction>
    <physiologicalReaction direction="left-to-right" evidence="30">
        <dbReference type="Rhea" id="RHEA:41116"/>
    </physiologicalReaction>
</comment>
<keyword evidence="14" id="KW-0472">Membrane</keyword>
<comment type="catalytic activity">
    <reaction evidence="25">
        <text>a 1-acyl-sn-glycero-3-phosphocholine + H2O = a 1-acyl-sn-glycerol + phosphocholine + H(+)</text>
        <dbReference type="Rhea" id="RHEA:44720"/>
        <dbReference type="ChEBI" id="CHEBI:15377"/>
        <dbReference type="ChEBI" id="CHEBI:15378"/>
        <dbReference type="ChEBI" id="CHEBI:58168"/>
        <dbReference type="ChEBI" id="CHEBI:64683"/>
        <dbReference type="ChEBI" id="CHEBI:295975"/>
    </reaction>
    <physiologicalReaction direction="left-to-right" evidence="25">
        <dbReference type="Rhea" id="RHEA:44721"/>
    </physiologicalReaction>
</comment>
<keyword evidence="5" id="KW-1003">Cell membrane</keyword>
<keyword evidence="10" id="KW-0378">Hydrolase</keyword>
<dbReference type="CDD" id="cd16018">
    <property type="entry name" value="Enpp"/>
    <property type="match status" value="1"/>
</dbReference>
<dbReference type="InterPro" id="IPR002591">
    <property type="entry name" value="Phosphodiest/P_Trfase"/>
</dbReference>
<name>A0ABM1BUV2_LIMPO</name>
<evidence type="ECO:0000256" key="9">
    <source>
        <dbReference type="ARBA" id="ARBA00022729"/>
    </source>
</evidence>
<evidence type="ECO:0000256" key="25">
    <source>
        <dbReference type="ARBA" id="ARBA00047600"/>
    </source>
</evidence>
<evidence type="ECO:0000256" key="7">
    <source>
        <dbReference type="ARBA" id="ARBA00022622"/>
    </source>
</evidence>
<evidence type="ECO:0000256" key="19">
    <source>
        <dbReference type="ARBA" id="ARBA00032556"/>
    </source>
</evidence>
<keyword evidence="7" id="KW-0336">GPI-anchor</keyword>
<comment type="function">
    <text evidence="20">Choline-specific glycerophosphodiesterase that hydrolyzes glycerophosphocholine (GPC) and lysophosphatidylcholine (LPC) and contributes to supplying choline to the cells. Has a preference for LPC with short (12:0 and 14:0) or polyunsaturated (18:2 and 20:4) fatty acids. In vitro, hydrolyzes only choline-containing lysophospholipids, such as sphingosylphosphorylcholine (SPC), platelet-activating factor (PAF) and lysoPAF, but not other lysophospholipids.</text>
</comment>
<keyword evidence="16" id="KW-0325">Glycoprotein</keyword>
<evidence type="ECO:0000256" key="20">
    <source>
        <dbReference type="ARBA" id="ARBA00046203"/>
    </source>
</evidence>
<proteinExistence type="inferred from homology"/>
<evidence type="ECO:0000256" key="26">
    <source>
        <dbReference type="ARBA" id="ARBA00047779"/>
    </source>
</evidence>
<evidence type="ECO:0000256" key="4">
    <source>
        <dbReference type="ARBA" id="ARBA00012318"/>
    </source>
</evidence>
<organism evidence="32 33">
    <name type="scientific">Limulus polyphemus</name>
    <name type="common">Atlantic horseshoe crab</name>
    <dbReference type="NCBI Taxonomy" id="6850"/>
    <lineage>
        <taxon>Eukaryota</taxon>
        <taxon>Metazoa</taxon>
        <taxon>Ecdysozoa</taxon>
        <taxon>Arthropoda</taxon>
        <taxon>Chelicerata</taxon>
        <taxon>Merostomata</taxon>
        <taxon>Xiphosura</taxon>
        <taxon>Limulidae</taxon>
        <taxon>Limulus</taxon>
    </lineage>
</organism>
<comment type="catalytic activity">
    <reaction evidence="23">
        <text>glycero-2-phosphocholine + H2O = phosphocholine + glycerol + H(+)</text>
        <dbReference type="Rhea" id="RHEA:61684"/>
        <dbReference type="ChEBI" id="CHEBI:15377"/>
        <dbReference type="ChEBI" id="CHEBI:15378"/>
        <dbReference type="ChEBI" id="CHEBI:17754"/>
        <dbReference type="ChEBI" id="CHEBI:144950"/>
        <dbReference type="ChEBI" id="CHEBI:295975"/>
    </reaction>
    <physiologicalReaction direction="left-to-right" evidence="23">
        <dbReference type="Rhea" id="RHEA:61685"/>
    </physiologicalReaction>
</comment>
<evidence type="ECO:0000256" key="1">
    <source>
        <dbReference type="ARBA" id="ARBA00001947"/>
    </source>
</evidence>
<sequence length="319" mass="36718">MVCILSFFKSCNIVLLLALLAYLFHLASADLLARLFFGSSTKRLEKDSSPTEYKLLLILADGWRWDYIDNEPSLKGFKRLAKSGVKAEYVKPIFPTSDYPNWYTVVTGLYPENHGMIHNYMYDKERDEFFMKGNQPGDLNPHWWDKAEPIWVTAEKNGIKSALYGWSGCEIEIKGIRPSFCKPYDKSKSTLKQQHQELKRSLNEAVNRLSKGTVQLAIVYNDGVDTAGHKYGPNAKETKEVIRDFDFALFELQDNILKKELQQELNLVVLSDHGMASVPEENEKIINLEKHIKLNDIRYVLDKGSFVMIQTEKVCHLTR</sequence>
<evidence type="ECO:0000256" key="30">
    <source>
        <dbReference type="ARBA" id="ARBA00049092"/>
    </source>
</evidence>
<evidence type="ECO:0000256" key="31">
    <source>
        <dbReference type="ARBA" id="ARBA00049320"/>
    </source>
</evidence>
<evidence type="ECO:0000256" key="12">
    <source>
        <dbReference type="ARBA" id="ARBA00022963"/>
    </source>
</evidence>
<evidence type="ECO:0000256" key="22">
    <source>
        <dbReference type="ARBA" id="ARBA00047322"/>
    </source>
</evidence>
<comment type="catalytic activity">
    <reaction evidence="26">
        <text>1-tetradecanoyl-sn-glycero-3-phosphocholine + H2O = 1-tetradecanoyl-sn-glycerol + phosphocholine + H(+)</text>
        <dbReference type="Rhea" id="RHEA:40999"/>
        <dbReference type="ChEBI" id="CHEBI:15377"/>
        <dbReference type="ChEBI" id="CHEBI:15378"/>
        <dbReference type="ChEBI" id="CHEBI:64489"/>
        <dbReference type="ChEBI" id="CHEBI:75536"/>
        <dbReference type="ChEBI" id="CHEBI:295975"/>
    </reaction>
    <physiologicalReaction direction="left-to-right" evidence="26">
        <dbReference type="Rhea" id="RHEA:41000"/>
    </physiologicalReaction>
</comment>
<comment type="catalytic activity">
    <reaction evidence="29">
        <text>sn-glycerol 3-phosphocholine + H2O = phosphocholine + glycerol + H(+)</text>
        <dbReference type="Rhea" id="RHEA:19545"/>
        <dbReference type="ChEBI" id="CHEBI:15377"/>
        <dbReference type="ChEBI" id="CHEBI:15378"/>
        <dbReference type="ChEBI" id="CHEBI:16870"/>
        <dbReference type="ChEBI" id="CHEBI:17754"/>
        <dbReference type="ChEBI" id="CHEBI:295975"/>
        <dbReference type="EC" id="3.1.4.38"/>
    </reaction>
    <physiologicalReaction direction="left-to-right" evidence="29">
        <dbReference type="Rhea" id="RHEA:19546"/>
    </physiologicalReaction>
</comment>
<dbReference type="PANTHER" id="PTHR10151:SF66">
    <property type="entry name" value="GLYCEROPHOSPHOCHOLINE CHOLINEPHOSPHODIESTERASE ENPP6"/>
    <property type="match status" value="1"/>
</dbReference>
<keyword evidence="6" id="KW-0597">Phosphoprotein</keyword>
<evidence type="ECO:0000256" key="14">
    <source>
        <dbReference type="ARBA" id="ARBA00023136"/>
    </source>
</evidence>
<keyword evidence="12" id="KW-0442">Lipid degradation</keyword>
<dbReference type="EC" id="3.1.4.38" evidence="4"/>
<evidence type="ECO:0000256" key="23">
    <source>
        <dbReference type="ARBA" id="ARBA00047482"/>
    </source>
</evidence>
<evidence type="ECO:0000256" key="13">
    <source>
        <dbReference type="ARBA" id="ARBA00023098"/>
    </source>
</evidence>
<dbReference type="Pfam" id="PF01663">
    <property type="entry name" value="Phosphodiest"/>
    <property type="match status" value="1"/>
</dbReference>
<comment type="catalytic activity">
    <reaction evidence="27">
        <text>1-hexadecanoyl-sn-glycero-3-phosphocholine + H2O = 1-hexadecanoyl-sn-glycerol + phosphocholine + H(+)</text>
        <dbReference type="Rhea" id="RHEA:41119"/>
        <dbReference type="ChEBI" id="CHEBI:15377"/>
        <dbReference type="ChEBI" id="CHEBI:15378"/>
        <dbReference type="ChEBI" id="CHEBI:72998"/>
        <dbReference type="ChEBI" id="CHEBI:75542"/>
        <dbReference type="ChEBI" id="CHEBI:295975"/>
    </reaction>
    <physiologicalReaction direction="left-to-right" evidence="27">
        <dbReference type="Rhea" id="RHEA:41120"/>
    </physiologicalReaction>
</comment>
<keyword evidence="15" id="KW-1015">Disulfide bond</keyword>
<evidence type="ECO:0000256" key="15">
    <source>
        <dbReference type="ARBA" id="ARBA00023157"/>
    </source>
</evidence>
<dbReference type="InterPro" id="IPR017850">
    <property type="entry name" value="Alkaline_phosphatase_core_sf"/>
</dbReference>
<evidence type="ECO:0000313" key="33">
    <source>
        <dbReference type="RefSeq" id="XP_013789120.1"/>
    </source>
</evidence>
<comment type="catalytic activity">
    <reaction evidence="31">
        <text>1-(5Z,8Z,11Z,14Z-eicosatetraenoyl)-sn-glycero-3-phosphocholine + H2O = 1-(5Z,8Z,11Z,14Z-eicosatetraenoyl)-sn-glycerol + phosphocholine + H(+)</text>
        <dbReference type="Rhea" id="RHEA:41003"/>
        <dbReference type="ChEBI" id="CHEBI:15377"/>
        <dbReference type="ChEBI" id="CHEBI:15378"/>
        <dbReference type="ChEBI" id="CHEBI:34071"/>
        <dbReference type="ChEBI" id="CHEBI:74344"/>
        <dbReference type="ChEBI" id="CHEBI:295975"/>
    </reaction>
    <physiologicalReaction direction="left-to-right" evidence="31">
        <dbReference type="Rhea" id="RHEA:41004"/>
    </physiologicalReaction>
</comment>
<evidence type="ECO:0000256" key="16">
    <source>
        <dbReference type="ARBA" id="ARBA00023180"/>
    </source>
</evidence>
<evidence type="ECO:0000256" key="8">
    <source>
        <dbReference type="ARBA" id="ARBA00022723"/>
    </source>
</evidence>
<keyword evidence="13" id="KW-0443">Lipid metabolism</keyword>
<comment type="catalytic activity">
    <reaction evidence="22">
        <text>1-(9Z-octadecenoyl)-sn-glycero-3-phosphocholine + H2O = 1-(9Z-octadecenoyl)-sn-glycerol + phosphocholine + H(+)</text>
        <dbReference type="Rhea" id="RHEA:41091"/>
        <dbReference type="ChEBI" id="CHEBI:15377"/>
        <dbReference type="ChEBI" id="CHEBI:15378"/>
        <dbReference type="ChEBI" id="CHEBI:28610"/>
        <dbReference type="ChEBI" id="CHEBI:75757"/>
        <dbReference type="ChEBI" id="CHEBI:295975"/>
    </reaction>
    <physiologicalReaction direction="left-to-right" evidence="22">
        <dbReference type="Rhea" id="RHEA:41092"/>
    </physiologicalReaction>
</comment>
<reference evidence="33" key="1">
    <citation type="submission" date="2025-08" db="UniProtKB">
        <authorList>
            <consortium name="RefSeq"/>
        </authorList>
    </citation>
    <scope>IDENTIFICATION</scope>
    <source>
        <tissue evidence="33">Muscle</tissue>
    </source>
</reference>
<dbReference type="GeneID" id="106472992"/>
<evidence type="ECO:0000256" key="21">
    <source>
        <dbReference type="ARBA" id="ARBA00047290"/>
    </source>
</evidence>
<evidence type="ECO:0000256" key="2">
    <source>
        <dbReference type="ARBA" id="ARBA00004609"/>
    </source>
</evidence>
<comment type="catalytic activity">
    <reaction evidence="24">
        <text>a 1-O-alkyl-sn-glycero-3-phosphocholine + H2O = a 1-O-alkyl-sn-glycerol + phosphocholine + H(+)</text>
        <dbReference type="Rhea" id="RHEA:36083"/>
        <dbReference type="ChEBI" id="CHEBI:15377"/>
        <dbReference type="ChEBI" id="CHEBI:15378"/>
        <dbReference type="ChEBI" id="CHEBI:15850"/>
        <dbReference type="ChEBI" id="CHEBI:30909"/>
        <dbReference type="ChEBI" id="CHEBI:295975"/>
    </reaction>
    <physiologicalReaction direction="left-to-right" evidence="24">
        <dbReference type="Rhea" id="RHEA:36084"/>
    </physiologicalReaction>
</comment>
<dbReference type="RefSeq" id="XP_013789120.1">
    <property type="nucleotide sequence ID" value="XM_013933666.2"/>
</dbReference>
<accession>A0ABM1BUV2</accession>
<evidence type="ECO:0000256" key="11">
    <source>
        <dbReference type="ARBA" id="ARBA00022833"/>
    </source>
</evidence>
<keyword evidence="11" id="KW-0862">Zinc</keyword>
<keyword evidence="8" id="KW-0479">Metal-binding</keyword>
<evidence type="ECO:0000256" key="18">
    <source>
        <dbReference type="ARBA" id="ARBA00031167"/>
    </source>
</evidence>
<dbReference type="PANTHER" id="PTHR10151">
    <property type="entry name" value="ECTONUCLEOTIDE PYROPHOSPHATASE/PHOSPHODIESTERASE"/>
    <property type="match status" value="1"/>
</dbReference>
<comment type="catalytic activity">
    <reaction evidence="21">
        <text>1-dodecanoyl-sn-glycero-3-phosphocholine + H2O = 1-dodecanoyl-sn-glycerol + phosphocholine + H(+)</text>
        <dbReference type="Rhea" id="RHEA:41127"/>
        <dbReference type="ChEBI" id="CHEBI:15377"/>
        <dbReference type="ChEBI" id="CHEBI:15378"/>
        <dbReference type="ChEBI" id="CHEBI:74966"/>
        <dbReference type="ChEBI" id="CHEBI:75529"/>
        <dbReference type="ChEBI" id="CHEBI:295975"/>
    </reaction>
    <physiologicalReaction direction="left-to-right" evidence="21">
        <dbReference type="Rhea" id="RHEA:41128"/>
    </physiologicalReaction>
</comment>
<evidence type="ECO:0000256" key="27">
    <source>
        <dbReference type="ARBA" id="ARBA00048209"/>
    </source>
</evidence>
<comment type="catalytic activity">
    <reaction evidence="28">
        <text>sphing-4-enine-phosphocholine + H2O = sphing-4-enine + phosphocholine + H(+)</text>
        <dbReference type="Rhea" id="RHEA:41095"/>
        <dbReference type="ChEBI" id="CHEBI:15377"/>
        <dbReference type="ChEBI" id="CHEBI:15378"/>
        <dbReference type="ChEBI" id="CHEBI:57756"/>
        <dbReference type="ChEBI" id="CHEBI:58906"/>
        <dbReference type="ChEBI" id="CHEBI:295975"/>
    </reaction>
    <physiologicalReaction direction="left-to-right" evidence="28">
        <dbReference type="Rhea" id="RHEA:41096"/>
    </physiologicalReaction>
</comment>
<gene>
    <name evidence="33" type="primary">LOC106472992</name>
</gene>
<evidence type="ECO:0000256" key="10">
    <source>
        <dbReference type="ARBA" id="ARBA00022801"/>
    </source>
</evidence>
<evidence type="ECO:0000256" key="3">
    <source>
        <dbReference type="ARBA" id="ARBA00010594"/>
    </source>
</evidence>
<evidence type="ECO:0000256" key="17">
    <source>
        <dbReference type="ARBA" id="ARBA00023288"/>
    </source>
</evidence>
<evidence type="ECO:0000256" key="29">
    <source>
        <dbReference type="ARBA" id="ARBA00048703"/>
    </source>
</evidence>
<evidence type="ECO:0000256" key="5">
    <source>
        <dbReference type="ARBA" id="ARBA00022475"/>
    </source>
</evidence>
<evidence type="ECO:0000256" key="28">
    <source>
        <dbReference type="ARBA" id="ARBA00048234"/>
    </source>
</evidence>
<protein>
    <recommendedName>
        <fullName evidence="4">glycerophosphocholine cholinephosphodiesterase</fullName>
        <ecNumber evidence="4">3.1.4.38</ecNumber>
    </recommendedName>
    <alternativeName>
        <fullName evidence="19">Choline-specific glycerophosphodiester phosphodiesterase</fullName>
    </alternativeName>
    <alternativeName>
        <fullName evidence="18">Ectonucleotide pyrophosphatase/phosphodiesterase family member 6</fullName>
    </alternativeName>
</protein>
<dbReference type="Gene3D" id="3.40.720.10">
    <property type="entry name" value="Alkaline Phosphatase, subunit A"/>
    <property type="match status" value="1"/>
</dbReference>